<protein>
    <submittedName>
        <fullName evidence="4">MerR family transcriptional regulator</fullName>
    </submittedName>
</protein>
<dbReference type="OrthoDB" id="9811174at2"/>
<dbReference type="InterPro" id="IPR000551">
    <property type="entry name" value="MerR-type_HTH_dom"/>
</dbReference>
<accession>A0A3N9NVW9</accession>
<dbReference type="GO" id="GO:0003677">
    <property type="term" value="F:DNA binding"/>
    <property type="evidence" value="ECO:0007669"/>
    <property type="project" value="UniProtKB-KW"/>
</dbReference>
<dbReference type="PANTHER" id="PTHR30204:SF98">
    <property type="entry name" value="HTH-TYPE TRANSCRIPTIONAL REGULATOR ADHR"/>
    <property type="match status" value="1"/>
</dbReference>
<dbReference type="PANTHER" id="PTHR30204">
    <property type="entry name" value="REDOX-CYCLING DRUG-SENSING TRANSCRIPTIONAL ACTIVATOR SOXR"/>
    <property type="match status" value="1"/>
</dbReference>
<feature type="coiled-coil region" evidence="2">
    <location>
        <begin position="76"/>
        <end position="110"/>
    </location>
</feature>
<dbReference type="SUPFAM" id="SSF46955">
    <property type="entry name" value="Putative DNA-binding domain"/>
    <property type="match status" value="1"/>
</dbReference>
<feature type="domain" description="HTH merR-type" evidence="3">
    <location>
        <begin position="1"/>
        <end position="64"/>
    </location>
</feature>
<dbReference type="InterPro" id="IPR047057">
    <property type="entry name" value="MerR_fam"/>
</dbReference>
<reference evidence="4 5" key="1">
    <citation type="submission" date="2018-11" db="EMBL/GenBank/DDBJ databases">
        <title>Genome sequence of strain 7197.</title>
        <authorList>
            <person name="Gao J."/>
            <person name="Sun J."/>
        </authorList>
    </citation>
    <scope>NUCLEOTIDE SEQUENCE [LARGE SCALE GENOMIC DNA]</scope>
    <source>
        <strain evidence="4 5">7197</strain>
    </source>
</reference>
<organism evidence="4 5">
    <name type="scientific">Paenibacillus rhizophilus</name>
    <dbReference type="NCBI Taxonomy" id="1850366"/>
    <lineage>
        <taxon>Bacteria</taxon>
        <taxon>Bacillati</taxon>
        <taxon>Bacillota</taxon>
        <taxon>Bacilli</taxon>
        <taxon>Bacillales</taxon>
        <taxon>Paenibacillaceae</taxon>
        <taxon>Paenibacillus</taxon>
    </lineage>
</organism>
<proteinExistence type="predicted"/>
<keyword evidence="1" id="KW-0238">DNA-binding</keyword>
<dbReference type="AlphaFoldDB" id="A0A3N9NVW9"/>
<evidence type="ECO:0000256" key="2">
    <source>
        <dbReference type="SAM" id="Coils"/>
    </source>
</evidence>
<dbReference type="Proteomes" id="UP000282529">
    <property type="component" value="Unassembled WGS sequence"/>
</dbReference>
<evidence type="ECO:0000256" key="1">
    <source>
        <dbReference type="ARBA" id="ARBA00023125"/>
    </source>
</evidence>
<evidence type="ECO:0000313" key="5">
    <source>
        <dbReference type="Proteomes" id="UP000282529"/>
    </source>
</evidence>
<comment type="caution">
    <text evidence="4">The sequence shown here is derived from an EMBL/GenBank/DDBJ whole genome shotgun (WGS) entry which is preliminary data.</text>
</comment>
<keyword evidence="2" id="KW-0175">Coiled coil</keyword>
<dbReference type="EMBL" id="RQPI01000024">
    <property type="protein sequence ID" value="RQW08103.1"/>
    <property type="molecule type" value="Genomic_DNA"/>
</dbReference>
<dbReference type="Pfam" id="PF13411">
    <property type="entry name" value="MerR_1"/>
    <property type="match status" value="1"/>
</dbReference>
<dbReference type="GO" id="GO:0003700">
    <property type="term" value="F:DNA-binding transcription factor activity"/>
    <property type="evidence" value="ECO:0007669"/>
    <property type="project" value="InterPro"/>
</dbReference>
<name>A0A3N9NVW9_9BACL</name>
<keyword evidence="5" id="KW-1185">Reference proteome</keyword>
<dbReference type="CDD" id="cd01109">
    <property type="entry name" value="HTH_YyaN"/>
    <property type="match status" value="1"/>
</dbReference>
<dbReference type="SMART" id="SM00422">
    <property type="entry name" value="HTH_MERR"/>
    <property type="match status" value="1"/>
</dbReference>
<sequence length="120" mass="14288">MSALTGLSPYTLRYYEKIGLLTGIARNDQGYRDYTEQDAEWVRFLKVLREMDIPIHEMKRYSDLRSQGPSTVKERRAMLEAHRDRVARQMERLEENMGKVRDKIKLYKQMEKESEAGRTE</sequence>
<evidence type="ECO:0000313" key="4">
    <source>
        <dbReference type="EMBL" id="RQW08103.1"/>
    </source>
</evidence>
<evidence type="ECO:0000259" key="3">
    <source>
        <dbReference type="PROSITE" id="PS50937"/>
    </source>
</evidence>
<dbReference type="InterPro" id="IPR009061">
    <property type="entry name" value="DNA-bd_dom_put_sf"/>
</dbReference>
<dbReference type="PROSITE" id="PS50937">
    <property type="entry name" value="HTH_MERR_2"/>
    <property type="match status" value="1"/>
</dbReference>
<dbReference type="Gene3D" id="1.10.1660.10">
    <property type="match status" value="1"/>
</dbReference>
<gene>
    <name evidence="4" type="ORF">EH198_23340</name>
</gene>